<feature type="region of interest" description="Disordered" evidence="1">
    <location>
        <begin position="1"/>
        <end position="21"/>
    </location>
</feature>
<feature type="compositionally biased region" description="Polar residues" evidence="1">
    <location>
        <begin position="138"/>
        <end position="148"/>
    </location>
</feature>
<reference evidence="2 3" key="1">
    <citation type="journal article" date="2012" name="BMC Genomics">
        <title>Comparative genomics of the white-rot fungi, Phanerochaete carnosa and P. chrysosporium, to elucidate the genetic basis of the distinct wood types they colonize.</title>
        <authorList>
            <person name="Suzuki H."/>
            <person name="MacDonald J."/>
            <person name="Syed K."/>
            <person name="Salamov A."/>
            <person name="Hori C."/>
            <person name="Aerts A."/>
            <person name="Henrissat B."/>
            <person name="Wiebenga A."/>
            <person name="vanKuyk P.A."/>
            <person name="Barry K."/>
            <person name="Lindquist E."/>
            <person name="LaButti K."/>
            <person name="Lapidus A."/>
            <person name="Lucas S."/>
            <person name="Coutinho P."/>
            <person name="Gong Y."/>
            <person name="Samejima M."/>
            <person name="Mahadevan R."/>
            <person name="Abou-Zaid M."/>
            <person name="de Vries R.P."/>
            <person name="Igarashi K."/>
            <person name="Yadav J.S."/>
            <person name="Grigoriev I.V."/>
            <person name="Master E.R."/>
        </authorList>
    </citation>
    <scope>NUCLEOTIDE SEQUENCE [LARGE SCALE GENOMIC DNA]</scope>
    <source>
        <strain evidence="2 3">HHB-10118-sp</strain>
    </source>
</reference>
<evidence type="ECO:0000313" key="2">
    <source>
        <dbReference type="EMBL" id="EKM49591.1"/>
    </source>
</evidence>
<keyword evidence="3" id="KW-1185">Reference proteome</keyword>
<dbReference type="HOGENOM" id="CLU_1415633_0_0_1"/>
<evidence type="ECO:0000256" key="1">
    <source>
        <dbReference type="SAM" id="MobiDB-lite"/>
    </source>
</evidence>
<feature type="compositionally biased region" description="Polar residues" evidence="1">
    <location>
        <begin position="7"/>
        <end position="17"/>
    </location>
</feature>
<dbReference type="AlphaFoldDB" id="K5UJ49"/>
<dbReference type="InParanoid" id="K5UJ49"/>
<dbReference type="EMBL" id="JH930480">
    <property type="protein sequence ID" value="EKM49591.1"/>
    <property type="molecule type" value="Genomic_DNA"/>
</dbReference>
<gene>
    <name evidence="2" type="ORF">PHACADRAFT_201302</name>
</gene>
<protein>
    <recommendedName>
        <fullName evidence="4">GATA-type domain-containing protein</fullName>
    </recommendedName>
</protein>
<dbReference type="RefSeq" id="XP_007401655.1">
    <property type="nucleotide sequence ID" value="XM_007401593.1"/>
</dbReference>
<organism evidence="2 3">
    <name type="scientific">Phanerochaete carnosa (strain HHB-10118-sp)</name>
    <name type="common">White-rot fungus</name>
    <name type="synonym">Peniophora carnosa</name>
    <dbReference type="NCBI Taxonomy" id="650164"/>
    <lineage>
        <taxon>Eukaryota</taxon>
        <taxon>Fungi</taxon>
        <taxon>Dikarya</taxon>
        <taxon>Basidiomycota</taxon>
        <taxon>Agaricomycotina</taxon>
        <taxon>Agaricomycetes</taxon>
        <taxon>Polyporales</taxon>
        <taxon>Phanerochaetaceae</taxon>
        <taxon>Phanerochaete</taxon>
    </lineage>
</organism>
<dbReference type="Proteomes" id="UP000008370">
    <property type="component" value="Unassembled WGS sequence"/>
</dbReference>
<dbReference type="OrthoDB" id="515401at2759"/>
<dbReference type="KEGG" id="pco:PHACADRAFT_201302"/>
<evidence type="ECO:0008006" key="4">
    <source>
        <dbReference type="Google" id="ProtNLM"/>
    </source>
</evidence>
<accession>K5UJ49</accession>
<sequence>MIYGEGLNTNTHSSSDKFSIPHPTIELSLDKTLNAGNPDGCFTSQKEDMKPATNNAQVTASAPTYDDHPHENESMLLSTNALRAVLHVVENLVPWTIMPCHLGLNPVASTTPLNGKWPLLSLCTANRSRSSGPGVMPVNSTTNTTSSAPGGVKAKCSNCGINPHSAVVSRSQQRAQLQHLRALLQATQMLLS</sequence>
<name>K5UJ49_PHACS</name>
<dbReference type="GeneID" id="18911595"/>
<evidence type="ECO:0000313" key="3">
    <source>
        <dbReference type="Proteomes" id="UP000008370"/>
    </source>
</evidence>
<proteinExistence type="predicted"/>
<feature type="region of interest" description="Disordered" evidence="1">
    <location>
        <begin position="130"/>
        <end position="151"/>
    </location>
</feature>